<evidence type="ECO:0000313" key="2">
    <source>
        <dbReference type="EMBL" id="PNG08362.1"/>
    </source>
</evidence>
<evidence type="ECO:0000313" key="3">
    <source>
        <dbReference type="Proteomes" id="UP000235897"/>
    </source>
</evidence>
<sequence length="74" mass="7918">MNSADQNSQSLVYADGYSYTEIFQAPELPGMPGATRLISVFHAFFAADDEDDTVDATPAEAPAEAQPTETVGEF</sequence>
<dbReference type="AlphaFoldDB" id="A0A2N8T0V0"/>
<gene>
    <name evidence="2" type="ORF">CXL00_04820</name>
</gene>
<comment type="caution">
    <text evidence="2">The sequence shown here is derived from an EMBL/GenBank/DDBJ whole genome shotgun (WGS) entry which is preliminary data.</text>
</comment>
<dbReference type="RefSeq" id="WP_021210096.1">
    <property type="nucleotide sequence ID" value="NZ_JAMOIG010000024.1"/>
</dbReference>
<reference evidence="2 3" key="1">
    <citation type="submission" date="2018-01" db="EMBL/GenBank/DDBJ databases">
        <title>Denitrification phenotypes of diverse strains of Pseudomonas stutzeri.</title>
        <authorList>
            <person name="Milligan D.A."/>
            <person name="Bergaust L."/>
            <person name="Bakken L.R."/>
            <person name="Frostegard A."/>
        </authorList>
    </citation>
    <scope>NUCLEOTIDE SEQUENCE [LARGE SCALE GENOMIC DNA]</scope>
    <source>
        <strain evidence="2 3">28a3</strain>
    </source>
</reference>
<dbReference type="EMBL" id="POUW01000001">
    <property type="protein sequence ID" value="PNG08362.1"/>
    <property type="molecule type" value="Genomic_DNA"/>
</dbReference>
<feature type="region of interest" description="Disordered" evidence="1">
    <location>
        <begin position="54"/>
        <end position="74"/>
    </location>
</feature>
<dbReference type="Proteomes" id="UP000235897">
    <property type="component" value="Unassembled WGS sequence"/>
</dbReference>
<proteinExistence type="predicted"/>
<organism evidence="2 3">
    <name type="scientific">Stutzerimonas stutzeri</name>
    <name type="common">Pseudomonas stutzeri</name>
    <dbReference type="NCBI Taxonomy" id="316"/>
    <lineage>
        <taxon>Bacteria</taxon>
        <taxon>Pseudomonadati</taxon>
        <taxon>Pseudomonadota</taxon>
        <taxon>Gammaproteobacteria</taxon>
        <taxon>Pseudomonadales</taxon>
        <taxon>Pseudomonadaceae</taxon>
        <taxon>Stutzerimonas</taxon>
    </lineage>
</organism>
<evidence type="ECO:0000256" key="1">
    <source>
        <dbReference type="SAM" id="MobiDB-lite"/>
    </source>
</evidence>
<feature type="compositionally biased region" description="Low complexity" evidence="1">
    <location>
        <begin position="55"/>
        <end position="74"/>
    </location>
</feature>
<accession>A0A2N8T0V0</accession>
<protein>
    <submittedName>
        <fullName evidence="2">Uncharacterized protein</fullName>
    </submittedName>
</protein>
<dbReference type="OrthoDB" id="6941840at2"/>
<name>A0A2N8T0V0_STUST</name>